<evidence type="ECO:0000313" key="15">
    <source>
        <dbReference type="EMBL" id="QPC46297.1"/>
    </source>
</evidence>
<dbReference type="FunFam" id="1.10.940.10:FF:000006">
    <property type="entry name" value="16S rRNA (Cytosine(967)-C(5))-methyltransferase RsmB"/>
    <property type="match status" value="1"/>
</dbReference>
<dbReference type="SUPFAM" id="SSF48013">
    <property type="entry name" value="NusB-like"/>
    <property type="match status" value="1"/>
</dbReference>
<dbReference type="Pfam" id="PF01189">
    <property type="entry name" value="Methyltr_RsmB-F"/>
    <property type="match status" value="1"/>
</dbReference>
<dbReference type="InterPro" id="IPR004573">
    <property type="entry name" value="rRNA_ssu_MeTfrase_B"/>
</dbReference>
<evidence type="ECO:0000256" key="8">
    <source>
        <dbReference type="ARBA" id="ARBA00022691"/>
    </source>
</evidence>
<comment type="subcellular location">
    <subcellularLocation>
        <location evidence="2">Cytoplasm</location>
    </subcellularLocation>
</comment>
<dbReference type="FunFam" id="3.40.50.150:FF:000022">
    <property type="entry name" value="Ribosomal RNA small subunit methyltransferase B"/>
    <property type="match status" value="1"/>
</dbReference>
<keyword evidence="5" id="KW-0698">rRNA processing</keyword>
<feature type="binding site" evidence="13">
    <location>
        <position position="312"/>
    </location>
    <ligand>
        <name>S-adenosyl-L-methionine</name>
        <dbReference type="ChEBI" id="CHEBI:59789"/>
    </ligand>
</feature>
<dbReference type="InterPro" id="IPR029063">
    <property type="entry name" value="SAM-dependent_MTases_sf"/>
</dbReference>
<dbReference type="CDD" id="cd02440">
    <property type="entry name" value="AdoMet_MTases"/>
    <property type="match status" value="1"/>
</dbReference>
<dbReference type="Pfam" id="PF22458">
    <property type="entry name" value="RsmF-B_ferredox"/>
    <property type="match status" value="1"/>
</dbReference>
<evidence type="ECO:0000256" key="2">
    <source>
        <dbReference type="ARBA" id="ARBA00004496"/>
    </source>
</evidence>
<keyword evidence="7 13" id="KW-0808">Transferase</keyword>
<dbReference type="AlphaFoldDB" id="A0A7S8HF13"/>
<dbReference type="InterPro" id="IPR006027">
    <property type="entry name" value="NusB_RsmB_TIM44"/>
</dbReference>
<evidence type="ECO:0000256" key="10">
    <source>
        <dbReference type="ARBA" id="ARBA00030399"/>
    </source>
</evidence>
<evidence type="ECO:0000256" key="9">
    <source>
        <dbReference type="ARBA" id="ARBA00022884"/>
    </source>
</evidence>
<dbReference type="SUPFAM" id="SSF53335">
    <property type="entry name" value="S-adenosyl-L-methionine-dependent methyltransferases"/>
    <property type="match status" value="1"/>
</dbReference>
<evidence type="ECO:0000256" key="12">
    <source>
        <dbReference type="ARBA" id="ARBA00047283"/>
    </source>
</evidence>
<proteinExistence type="inferred from homology"/>
<dbReference type="NCBIfam" id="TIGR00563">
    <property type="entry name" value="rsmB"/>
    <property type="match status" value="1"/>
</dbReference>
<feature type="active site" description="Nucleophile" evidence="13">
    <location>
        <position position="384"/>
    </location>
</feature>
<dbReference type="GO" id="GO:0005737">
    <property type="term" value="C:cytoplasm"/>
    <property type="evidence" value="ECO:0007669"/>
    <property type="project" value="UniProtKB-SubCell"/>
</dbReference>
<sequence length="446" mass="50511">MSKKNKRRSVRDAALDVIIAVESQASYSNLLLHHAIETNQVSKKDTGLLTELTYGTLQRRDALDYFLAPFLKGKKIDAWVRNLLRLSVYQMVYLDKIPERAIFHEAVEIAKARGHKGIAGMVNGVLRSMQREGVKSLEDINDQEERLAVSTSHPVWLVKRWVEQYGFDKTKEMVEVNIKAPYQTIRINSIVSTREEVIEKLTEEGFMVEASPYVPEAIRVLKGNAANSPLFTEGFYTIQDESSMIVAHVADIENGSKVLDMCAAPGGKTTHMAEKNKDGQVISLDLHKHKKKLIDENAERLKLKNIKSYVMDGRKALETFEKESYDRVLVDAPCSGFGVMRRKPDIKYSKVEEDIHRLSSIQSELLSVASKLVKPNGLLLFSTCTVDKEENNENIVRFLKEHPEFDLETPQVPSAIQPFVEDNMLQLFPQDIDSDGFFIAALRKKG</sequence>
<dbReference type="GO" id="GO:0006355">
    <property type="term" value="P:regulation of DNA-templated transcription"/>
    <property type="evidence" value="ECO:0007669"/>
    <property type="project" value="InterPro"/>
</dbReference>
<dbReference type="GO" id="GO:0003723">
    <property type="term" value="F:RNA binding"/>
    <property type="evidence" value="ECO:0007669"/>
    <property type="project" value="UniProtKB-UniRule"/>
</dbReference>
<dbReference type="EC" id="2.1.1.176" evidence="3"/>
<dbReference type="KEGG" id="mcui:G8O30_04635"/>
<dbReference type="InterPro" id="IPR049560">
    <property type="entry name" value="MeTrfase_RsmB-F_NOP2_cat"/>
</dbReference>
<dbReference type="InterPro" id="IPR054728">
    <property type="entry name" value="RsmB-like_ferredoxin"/>
</dbReference>
<reference evidence="15 16" key="1">
    <citation type="submission" date="2019-07" db="EMBL/GenBank/DDBJ databases">
        <title>Genome sequence of 2 isolates from Red Sea Mangroves.</title>
        <authorList>
            <person name="Sefrji F."/>
            <person name="Michoud G."/>
            <person name="Merlino G."/>
            <person name="Daffonchio D."/>
        </authorList>
    </citation>
    <scope>NUCLEOTIDE SEQUENCE [LARGE SCALE GENOMIC DNA]</scope>
    <source>
        <strain evidence="15 16">R1DC41</strain>
    </source>
</reference>
<dbReference type="Gene3D" id="3.40.50.150">
    <property type="entry name" value="Vaccinia Virus protein VP39"/>
    <property type="match status" value="1"/>
</dbReference>
<dbReference type="GO" id="GO:0008649">
    <property type="term" value="F:rRNA methyltransferase activity"/>
    <property type="evidence" value="ECO:0007669"/>
    <property type="project" value="InterPro"/>
</dbReference>
<evidence type="ECO:0000256" key="6">
    <source>
        <dbReference type="ARBA" id="ARBA00022603"/>
    </source>
</evidence>
<evidence type="ECO:0000313" key="16">
    <source>
        <dbReference type="Proteomes" id="UP000593626"/>
    </source>
</evidence>
<accession>A0A7S8HF13</accession>
<keyword evidence="16" id="KW-1185">Reference proteome</keyword>
<dbReference type="RefSeq" id="WP_239673822.1">
    <property type="nucleotide sequence ID" value="NZ_CP049742.1"/>
</dbReference>
<organism evidence="15 16">
    <name type="scientific">Mangrovibacillus cuniculi</name>
    <dbReference type="NCBI Taxonomy" id="2593652"/>
    <lineage>
        <taxon>Bacteria</taxon>
        <taxon>Bacillati</taxon>
        <taxon>Bacillota</taxon>
        <taxon>Bacilli</taxon>
        <taxon>Bacillales</taxon>
        <taxon>Bacillaceae</taxon>
        <taxon>Mangrovibacillus</taxon>
    </lineage>
</organism>
<evidence type="ECO:0000256" key="4">
    <source>
        <dbReference type="ARBA" id="ARBA00022490"/>
    </source>
</evidence>
<dbReference type="NCBIfam" id="NF011494">
    <property type="entry name" value="PRK14902.1"/>
    <property type="match status" value="1"/>
</dbReference>
<dbReference type="InterPro" id="IPR001678">
    <property type="entry name" value="MeTrfase_RsmB-F_NOP2_dom"/>
</dbReference>
<evidence type="ECO:0000256" key="11">
    <source>
        <dbReference type="ARBA" id="ARBA00031088"/>
    </source>
</evidence>
<protein>
    <recommendedName>
        <fullName evidence="3">16S rRNA (cytosine(967)-C(5))-methyltransferase</fullName>
        <ecNumber evidence="3">2.1.1.176</ecNumber>
    </recommendedName>
    <alternativeName>
        <fullName evidence="10">16S rRNA m5C967 methyltransferase</fullName>
    </alternativeName>
    <alternativeName>
        <fullName evidence="11">rRNA (cytosine-C(5)-)-methyltransferase RsmB</fullName>
    </alternativeName>
</protein>
<dbReference type="InterPro" id="IPR035926">
    <property type="entry name" value="NusB-like_sf"/>
</dbReference>
<dbReference type="PROSITE" id="PS51686">
    <property type="entry name" value="SAM_MT_RSMB_NOP"/>
    <property type="match status" value="1"/>
</dbReference>
<evidence type="ECO:0000259" key="14">
    <source>
        <dbReference type="PROSITE" id="PS51686"/>
    </source>
</evidence>
<keyword evidence="8 13" id="KW-0949">S-adenosyl-L-methionine</keyword>
<feature type="binding site" evidence="13">
    <location>
        <begin position="262"/>
        <end position="268"/>
    </location>
    <ligand>
        <name>S-adenosyl-L-methionine</name>
        <dbReference type="ChEBI" id="CHEBI:59789"/>
    </ligand>
</feature>
<dbReference type="EMBL" id="CP049742">
    <property type="protein sequence ID" value="QPC46297.1"/>
    <property type="molecule type" value="Genomic_DNA"/>
</dbReference>
<dbReference type="PANTHER" id="PTHR22807">
    <property type="entry name" value="NOP2 YEAST -RELATED NOL1/NOP2/FMU SUN DOMAIN-CONTAINING"/>
    <property type="match status" value="1"/>
</dbReference>
<feature type="domain" description="SAM-dependent MTase RsmB/NOP-type" evidence="14">
    <location>
        <begin position="173"/>
        <end position="445"/>
    </location>
</feature>
<name>A0A7S8HF13_9BACI</name>
<comment type="catalytic activity">
    <reaction evidence="12">
        <text>cytidine(967) in 16S rRNA + S-adenosyl-L-methionine = 5-methylcytidine(967) in 16S rRNA + S-adenosyl-L-homocysteine + H(+)</text>
        <dbReference type="Rhea" id="RHEA:42748"/>
        <dbReference type="Rhea" id="RHEA-COMP:10219"/>
        <dbReference type="Rhea" id="RHEA-COMP:10220"/>
        <dbReference type="ChEBI" id="CHEBI:15378"/>
        <dbReference type="ChEBI" id="CHEBI:57856"/>
        <dbReference type="ChEBI" id="CHEBI:59789"/>
        <dbReference type="ChEBI" id="CHEBI:74483"/>
        <dbReference type="ChEBI" id="CHEBI:82748"/>
        <dbReference type="EC" id="2.1.1.176"/>
    </reaction>
</comment>
<evidence type="ECO:0000256" key="5">
    <source>
        <dbReference type="ARBA" id="ARBA00022552"/>
    </source>
</evidence>
<keyword evidence="6 13" id="KW-0489">Methyltransferase</keyword>
<dbReference type="Pfam" id="PF01029">
    <property type="entry name" value="NusB"/>
    <property type="match status" value="1"/>
</dbReference>
<dbReference type="Gene3D" id="1.10.940.10">
    <property type="entry name" value="NusB-like"/>
    <property type="match status" value="1"/>
</dbReference>
<comment type="function">
    <text evidence="1">Specifically methylates the cytosine at position 967 (m5C967) of 16S rRNA.</text>
</comment>
<keyword evidence="4" id="KW-0963">Cytoplasm</keyword>
<dbReference type="Proteomes" id="UP000593626">
    <property type="component" value="Chromosome"/>
</dbReference>
<evidence type="ECO:0000256" key="1">
    <source>
        <dbReference type="ARBA" id="ARBA00002724"/>
    </source>
</evidence>
<feature type="binding site" evidence="13">
    <location>
        <position position="331"/>
    </location>
    <ligand>
        <name>S-adenosyl-L-methionine</name>
        <dbReference type="ChEBI" id="CHEBI:59789"/>
    </ligand>
</feature>
<comment type="similarity">
    <text evidence="13">Belongs to the class I-like SAM-binding methyltransferase superfamily. RsmB/NOP family.</text>
</comment>
<gene>
    <name evidence="15" type="primary">rsmB</name>
    <name evidence="15" type="ORF">G8O30_04635</name>
</gene>
<dbReference type="Gene3D" id="3.30.70.1170">
    <property type="entry name" value="Sun protein, domain 3"/>
    <property type="match status" value="1"/>
</dbReference>
<evidence type="ECO:0000256" key="3">
    <source>
        <dbReference type="ARBA" id="ARBA00012140"/>
    </source>
</evidence>
<evidence type="ECO:0000256" key="13">
    <source>
        <dbReference type="PROSITE-ProRule" id="PRU01023"/>
    </source>
</evidence>
<dbReference type="PRINTS" id="PR02008">
    <property type="entry name" value="RCMTFAMILY"/>
</dbReference>
<keyword evidence="9 13" id="KW-0694">RNA-binding</keyword>
<dbReference type="FunFam" id="3.30.70.1170:FF:000003">
    <property type="entry name" value="16S rRNA (Cytosine(967)-C(5))-methyltransferase RsmB"/>
    <property type="match status" value="1"/>
</dbReference>
<dbReference type="InterPro" id="IPR023267">
    <property type="entry name" value="RCMT"/>
</dbReference>
<feature type="binding site" evidence="13">
    <location>
        <position position="285"/>
    </location>
    <ligand>
        <name>S-adenosyl-L-methionine</name>
        <dbReference type="ChEBI" id="CHEBI:59789"/>
    </ligand>
</feature>
<evidence type="ECO:0000256" key="7">
    <source>
        <dbReference type="ARBA" id="ARBA00022679"/>
    </source>
</evidence>
<dbReference type="PANTHER" id="PTHR22807:SF53">
    <property type="entry name" value="RIBOSOMAL RNA SMALL SUBUNIT METHYLTRANSFERASE B-RELATED"/>
    <property type="match status" value="1"/>
</dbReference>